<reference evidence="2 3" key="1">
    <citation type="journal article" date="2016" name="Nat. Commun.">
        <title>Thousands of microbial genomes shed light on interconnected biogeochemical processes in an aquifer system.</title>
        <authorList>
            <person name="Anantharaman K."/>
            <person name="Brown C.T."/>
            <person name="Hug L.A."/>
            <person name="Sharon I."/>
            <person name="Castelle C.J."/>
            <person name="Probst A.J."/>
            <person name="Thomas B.C."/>
            <person name="Singh A."/>
            <person name="Wilkins M.J."/>
            <person name="Karaoz U."/>
            <person name="Brodie E.L."/>
            <person name="Williams K.H."/>
            <person name="Hubbard S.S."/>
            <person name="Banfield J.F."/>
        </authorList>
    </citation>
    <scope>NUCLEOTIDE SEQUENCE [LARGE SCALE GENOMIC DNA]</scope>
</reference>
<name>A0A1G2HJ70_9BACT</name>
<evidence type="ECO:0000313" key="3">
    <source>
        <dbReference type="Proteomes" id="UP000176770"/>
    </source>
</evidence>
<organism evidence="2 3">
    <name type="scientific">Candidatus Spechtbacteria bacterium RIFCSPLOWO2_12_FULL_38_22</name>
    <dbReference type="NCBI Taxonomy" id="1802165"/>
    <lineage>
        <taxon>Bacteria</taxon>
        <taxon>Candidatus Spechtiibacteriota</taxon>
    </lineage>
</organism>
<gene>
    <name evidence="2" type="ORF">A3F94_01645</name>
</gene>
<evidence type="ECO:0000256" key="1">
    <source>
        <dbReference type="SAM" id="MobiDB-lite"/>
    </source>
</evidence>
<accession>A0A1G2HJ70</accession>
<feature type="compositionally biased region" description="Basic and acidic residues" evidence="1">
    <location>
        <begin position="189"/>
        <end position="203"/>
    </location>
</feature>
<comment type="caution">
    <text evidence="2">The sequence shown here is derived from an EMBL/GenBank/DDBJ whole genome shotgun (WGS) entry which is preliminary data.</text>
</comment>
<protein>
    <submittedName>
        <fullName evidence="2">Uncharacterized protein</fullName>
    </submittedName>
</protein>
<dbReference type="Proteomes" id="UP000176770">
    <property type="component" value="Unassembled WGS sequence"/>
</dbReference>
<feature type="compositionally biased region" description="Acidic residues" evidence="1">
    <location>
        <begin position="210"/>
        <end position="221"/>
    </location>
</feature>
<evidence type="ECO:0000313" key="2">
    <source>
        <dbReference type="EMBL" id="OGZ62469.1"/>
    </source>
</evidence>
<feature type="region of interest" description="Disordered" evidence="1">
    <location>
        <begin position="188"/>
        <end position="221"/>
    </location>
</feature>
<dbReference type="EMBL" id="MHOK01000001">
    <property type="protein sequence ID" value="OGZ62469.1"/>
    <property type="molecule type" value="Genomic_DNA"/>
</dbReference>
<proteinExistence type="predicted"/>
<sequence>MPRNTGISADDVRRVARQRVEASENGDGQKFNPFWAAINAAKKVTTRRPQDDQPEVWAEIEAAVGMLEEDEKRKAPWRLVIPVFNEEVHIAGLFALARACRMTAMAHAVAAIVKAKRAGGLTTAGLEQFGLVKTVVSDDGKRAWLQPHTGQEAISAAAKLMDEADLKEGARALRAYLNVASVNRATGIARREAAKANDGKGADEVSATETTDEGDADSNES</sequence>
<dbReference type="AlphaFoldDB" id="A0A1G2HJ70"/>
<dbReference type="STRING" id="1802165.A3F94_01645"/>